<dbReference type="SUPFAM" id="SSF46785">
    <property type="entry name" value="Winged helix' DNA-binding domain"/>
    <property type="match status" value="1"/>
</dbReference>
<evidence type="ECO:0000313" key="6">
    <source>
        <dbReference type="Proteomes" id="UP000288983"/>
    </source>
</evidence>
<keyword evidence="3" id="KW-0804">Transcription</keyword>
<feature type="domain" description="HTH marR-type" evidence="4">
    <location>
        <begin position="11"/>
        <end position="143"/>
    </location>
</feature>
<dbReference type="InterPro" id="IPR039422">
    <property type="entry name" value="MarR/SlyA-like"/>
</dbReference>
<accession>A0A443ZPE5</accession>
<dbReference type="InterPro" id="IPR036390">
    <property type="entry name" value="WH_DNA-bd_sf"/>
</dbReference>
<dbReference type="PANTHER" id="PTHR33164:SF87">
    <property type="entry name" value="MULTIPLE ANTIBIOTIC RESISTANCE PROTEIN MARR"/>
    <property type="match status" value="1"/>
</dbReference>
<dbReference type="GO" id="GO:0003700">
    <property type="term" value="F:DNA-binding transcription factor activity"/>
    <property type="evidence" value="ECO:0007669"/>
    <property type="project" value="InterPro"/>
</dbReference>
<protein>
    <submittedName>
        <fullName evidence="5">MarR family transcriptional regulator</fullName>
    </submittedName>
</protein>
<organism evidence="5 6">
    <name type="scientific">Pseudomonas alkylphenolica</name>
    <dbReference type="NCBI Taxonomy" id="237609"/>
    <lineage>
        <taxon>Bacteria</taxon>
        <taxon>Pseudomonadati</taxon>
        <taxon>Pseudomonadota</taxon>
        <taxon>Gammaproteobacteria</taxon>
        <taxon>Pseudomonadales</taxon>
        <taxon>Pseudomonadaceae</taxon>
        <taxon>Pseudomonas</taxon>
    </lineage>
</organism>
<keyword evidence="2" id="KW-0238">DNA-binding</keyword>
<dbReference type="GO" id="GO:0006950">
    <property type="term" value="P:response to stress"/>
    <property type="evidence" value="ECO:0007669"/>
    <property type="project" value="TreeGrafter"/>
</dbReference>
<dbReference type="GO" id="GO:0003677">
    <property type="term" value="F:DNA binding"/>
    <property type="evidence" value="ECO:0007669"/>
    <property type="project" value="UniProtKB-KW"/>
</dbReference>
<dbReference type="PROSITE" id="PS50995">
    <property type="entry name" value="HTH_MARR_2"/>
    <property type="match status" value="1"/>
</dbReference>
<dbReference type="InterPro" id="IPR036388">
    <property type="entry name" value="WH-like_DNA-bd_sf"/>
</dbReference>
<dbReference type="InterPro" id="IPR000835">
    <property type="entry name" value="HTH_MarR-typ"/>
</dbReference>
<dbReference type="OrthoDB" id="6195716at2"/>
<evidence type="ECO:0000256" key="3">
    <source>
        <dbReference type="ARBA" id="ARBA00023163"/>
    </source>
</evidence>
<evidence type="ECO:0000256" key="1">
    <source>
        <dbReference type="ARBA" id="ARBA00023015"/>
    </source>
</evidence>
<dbReference type="InterPro" id="IPR023187">
    <property type="entry name" value="Tscrpt_reg_MarR-type_CS"/>
</dbReference>
<proteinExistence type="predicted"/>
<dbReference type="Proteomes" id="UP000288983">
    <property type="component" value="Unassembled WGS sequence"/>
</dbReference>
<dbReference type="AlphaFoldDB" id="A0A443ZPE5"/>
<evidence type="ECO:0000259" key="4">
    <source>
        <dbReference type="PROSITE" id="PS50995"/>
    </source>
</evidence>
<dbReference type="STRING" id="237609.PSAKL28_17970"/>
<dbReference type="SMART" id="SM00347">
    <property type="entry name" value="HTH_MARR"/>
    <property type="match status" value="1"/>
</dbReference>
<dbReference type="PANTHER" id="PTHR33164">
    <property type="entry name" value="TRANSCRIPTIONAL REGULATOR, MARR FAMILY"/>
    <property type="match status" value="1"/>
</dbReference>
<keyword evidence="1" id="KW-0805">Transcription regulation</keyword>
<dbReference type="PROSITE" id="PS01117">
    <property type="entry name" value="HTH_MARR_1"/>
    <property type="match status" value="1"/>
</dbReference>
<name>A0A443ZPE5_9PSED</name>
<evidence type="ECO:0000313" key="5">
    <source>
        <dbReference type="EMBL" id="RWU20979.1"/>
    </source>
</evidence>
<dbReference type="PRINTS" id="PR00598">
    <property type="entry name" value="HTHMARR"/>
</dbReference>
<reference evidence="5 6" key="1">
    <citation type="submission" date="2018-06" db="EMBL/GenBank/DDBJ databases">
        <title>Bacteria isolated from soil of Wuhan.</title>
        <authorList>
            <person name="Wei X."/>
            <person name="Chunhua H."/>
        </authorList>
    </citation>
    <scope>NUCLEOTIDE SEQUENCE [LARGE SCALE GENOMIC DNA]</scope>
    <source>
        <strain evidence="6">xwS2</strain>
    </source>
</reference>
<dbReference type="RefSeq" id="WP_128324579.1">
    <property type="nucleotide sequence ID" value="NZ_QJRG01000047.1"/>
</dbReference>
<dbReference type="EMBL" id="QJRG01000047">
    <property type="protein sequence ID" value="RWU20979.1"/>
    <property type="molecule type" value="Genomic_DNA"/>
</dbReference>
<comment type="caution">
    <text evidence="5">The sequence shown here is derived from an EMBL/GenBank/DDBJ whole genome shotgun (WGS) entry which is preliminary data.</text>
</comment>
<evidence type="ECO:0000256" key="2">
    <source>
        <dbReference type="ARBA" id="ARBA00023125"/>
    </source>
</evidence>
<sequence>MPHYTPENFQTCTLGMLLGRAALVKDRILDSHLQAFGVTAAQFKVLIIVAQFGVDTPAELCRYLALDSGSMTRMLDRLEQKDLLVRRRCPDDRRQVRLALSEDGNKLADQLPHIGAAAMNELLGALAPDELVSLEHLLTKVLLAAGDSLTALRVGAANEHKAAVQPCAADSE</sequence>
<dbReference type="Pfam" id="PF01047">
    <property type="entry name" value="MarR"/>
    <property type="match status" value="1"/>
</dbReference>
<gene>
    <name evidence="5" type="ORF">DM813_17325</name>
</gene>
<dbReference type="Gene3D" id="1.10.10.10">
    <property type="entry name" value="Winged helix-like DNA-binding domain superfamily/Winged helix DNA-binding domain"/>
    <property type="match status" value="1"/>
</dbReference>